<dbReference type="GO" id="GO:0005737">
    <property type="term" value="C:cytoplasm"/>
    <property type="evidence" value="ECO:0007669"/>
    <property type="project" value="TreeGrafter"/>
</dbReference>
<evidence type="ECO:0000313" key="5">
    <source>
        <dbReference type="EMBL" id="REG10587.1"/>
    </source>
</evidence>
<dbReference type="Pfam" id="PF03328">
    <property type="entry name" value="HpcH_HpaI"/>
    <property type="match status" value="1"/>
</dbReference>
<keyword evidence="6" id="KW-1185">Reference proteome</keyword>
<dbReference type="PANTHER" id="PTHR30502:SF0">
    <property type="entry name" value="PHOSPHOENOLPYRUVATE CARBOXYLASE FAMILY PROTEIN"/>
    <property type="match status" value="1"/>
</dbReference>
<dbReference type="EMBL" id="QUMS01000001">
    <property type="protein sequence ID" value="REG10587.1"/>
    <property type="molecule type" value="Genomic_DNA"/>
</dbReference>
<keyword evidence="3" id="KW-0456">Lyase</keyword>
<proteinExistence type="inferred from homology"/>
<dbReference type="SUPFAM" id="SSF51621">
    <property type="entry name" value="Phosphoenolpyruvate/pyruvate domain"/>
    <property type="match status" value="1"/>
</dbReference>
<dbReference type="AlphaFoldDB" id="A0A347ZU48"/>
<dbReference type="RefSeq" id="WP_116223755.1">
    <property type="nucleotide sequence ID" value="NZ_AP018437.1"/>
</dbReference>
<evidence type="ECO:0000256" key="1">
    <source>
        <dbReference type="ARBA" id="ARBA00005568"/>
    </source>
</evidence>
<reference evidence="5 6" key="1">
    <citation type="submission" date="2018-08" db="EMBL/GenBank/DDBJ databases">
        <title>Genomic Encyclopedia of Type Strains, Phase IV (KMG-IV): sequencing the most valuable type-strain genomes for metagenomic binning, comparative biology and taxonomic classification.</title>
        <authorList>
            <person name="Goeker M."/>
        </authorList>
    </citation>
    <scope>NUCLEOTIDE SEQUENCE [LARGE SCALE GENOMIC DNA]</scope>
    <source>
        <strain evidence="5 6">DSM 23923</strain>
    </source>
</reference>
<gene>
    <name evidence="5" type="ORF">DFR64_0446</name>
</gene>
<comment type="caution">
    <text evidence="5">The sequence shown here is derived from an EMBL/GenBank/DDBJ whole genome shotgun (WGS) entry which is preliminary data.</text>
</comment>
<comment type="similarity">
    <text evidence="1">Belongs to the HpcH/HpaI aldolase family.</text>
</comment>
<evidence type="ECO:0000256" key="2">
    <source>
        <dbReference type="ARBA" id="ARBA00022723"/>
    </source>
</evidence>
<sequence>MTNNKILAKMRNNQPARGVWLGIPSVHSVRLLARLPLDFMIIDMEHSPTSLENMVNMVAAVTSSGGPQAVVRLSQASSENIKSALDAGAAGIIAPMINTREEAARVVSWAKLPPIGSRSFGSSYAGLTWGQTPAENARISNDQVMAAIQVENKAALDNLDDIFSTPGLDMVLVGPLDLSLSLGIDFFAGQPSAILDEAMEAILAAGRKHNVPVGIYCPSAEIARQRIQQGFLFVNVAMDTTTLIEGVKQALQVSETSIREE</sequence>
<dbReference type="Gene3D" id="3.20.20.60">
    <property type="entry name" value="Phosphoenolpyruvate-binding domains"/>
    <property type="match status" value="1"/>
</dbReference>
<evidence type="ECO:0000256" key="3">
    <source>
        <dbReference type="ARBA" id="ARBA00023239"/>
    </source>
</evidence>
<dbReference type="InterPro" id="IPR050251">
    <property type="entry name" value="HpcH-HpaI_aldolase"/>
</dbReference>
<protein>
    <submittedName>
        <fullName evidence="5">4-hydroxy-2-oxoheptanedioate aldolase</fullName>
    </submittedName>
</protein>
<dbReference type="GO" id="GO:0046872">
    <property type="term" value="F:metal ion binding"/>
    <property type="evidence" value="ECO:0007669"/>
    <property type="project" value="UniProtKB-KW"/>
</dbReference>
<dbReference type="InterPro" id="IPR015813">
    <property type="entry name" value="Pyrv/PenolPyrv_kinase-like_dom"/>
</dbReference>
<dbReference type="PANTHER" id="PTHR30502">
    <property type="entry name" value="2-KETO-3-DEOXY-L-RHAMNONATE ALDOLASE"/>
    <property type="match status" value="1"/>
</dbReference>
<accession>A0A347ZU48</accession>
<name>A0A347ZU48_9CHLR</name>
<evidence type="ECO:0000259" key="4">
    <source>
        <dbReference type="Pfam" id="PF03328"/>
    </source>
</evidence>
<dbReference type="GO" id="GO:0016832">
    <property type="term" value="F:aldehyde-lyase activity"/>
    <property type="evidence" value="ECO:0007669"/>
    <property type="project" value="TreeGrafter"/>
</dbReference>
<dbReference type="OrthoDB" id="86160at2"/>
<organism evidence="5 6">
    <name type="scientific">Pelolinea submarina</name>
    <dbReference type="NCBI Taxonomy" id="913107"/>
    <lineage>
        <taxon>Bacteria</taxon>
        <taxon>Bacillati</taxon>
        <taxon>Chloroflexota</taxon>
        <taxon>Anaerolineae</taxon>
        <taxon>Anaerolineales</taxon>
        <taxon>Anaerolineaceae</taxon>
        <taxon>Pelolinea</taxon>
    </lineage>
</organism>
<dbReference type="Proteomes" id="UP000256388">
    <property type="component" value="Unassembled WGS sequence"/>
</dbReference>
<dbReference type="InterPro" id="IPR005000">
    <property type="entry name" value="Aldolase/citrate-lyase_domain"/>
</dbReference>
<feature type="domain" description="HpcH/HpaI aldolase/citrate lyase" evidence="4">
    <location>
        <begin position="19"/>
        <end position="244"/>
    </location>
</feature>
<keyword evidence="2" id="KW-0479">Metal-binding</keyword>
<dbReference type="InterPro" id="IPR040442">
    <property type="entry name" value="Pyrv_kinase-like_dom_sf"/>
</dbReference>
<evidence type="ECO:0000313" key="6">
    <source>
        <dbReference type="Proteomes" id="UP000256388"/>
    </source>
</evidence>